<dbReference type="Proteomes" id="UP000249390">
    <property type="component" value="Unassembled WGS sequence"/>
</dbReference>
<proteinExistence type="predicted"/>
<evidence type="ECO:0000313" key="1">
    <source>
        <dbReference type="EMBL" id="RAL42942.1"/>
    </source>
</evidence>
<protein>
    <submittedName>
        <fullName evidence="1">Uncharacterized protein</fullName>
    </submittedName>
</protein>
<evidence type="ECO:0000313" key="2">
    <source>
        <dbReference type="Proteomes" id="UP000249390"/>
    </source>
</evidence>
<accession>A0A328DAT6</accession>
<sequence length="127" mass="14294">MLTSRDGWYLGTMLTLPWYRVNGTLVPCIRGYNGSGTLHGKCNVVSFASSHRSMSSHRKRNMVVKYFENKGMNGRVEKTLKRWDCGLKKGDGKAVNALRTKYCAAIVESDVNGVREKIRQLVKHNTG</sequence>
<reference evidence="1 2" key="1">
    <citation type="submission" date="2018-06" db="EMBL/GenBank/DDBJ databases">
        <title>The Genome of Cuscuta australis (Dodder) Provides Insight into the Evolution of Plant Parasitism.</title>
        <authorList>
            <person name="Liu H."/>
        </authorList>
    </citation>
    <scope>NUCLEOTIDE SEQUENCE [LARGE SCALE GENOMIC DNA]</scope>
    <source>
        <strain evidence="2">cv. Yunnan</strain>
        <tissue evidence="1">Vines</tissue>
    </source>
</reference>
<gene>
    <name evidence="1" type="ORF">DM860_009724</name>
</gene>
<comment type="caution">
    <text evidence="1">The sequence shown here is derived from an EMBL/GenBank/DDBJ whole genome shotgun (WGS) entry which is preliminary data.</text>
</comment>
<dbReference type="EMBL" id="NQVE01000161">
    <property type="protein sequence ID" value="RAL42942.1"/>
    <property type="molecule type" value="Genomic_DNA"/>
</dbReference>
<keyword evidence="2" id="KW-1185">Reference proteome</keyword>
<name>A0A328DAT6_9ASTE</name>
<organism evidence="1 2">
    <name type="scientific">Cuscuta australis</name>
    <dbReference type="NCBI Taxonomy" id="267555"/>
    <lineage>
        <taxon>Eukaryota</taxon>
        <taxon>Viridiplantae</taxon>
        <taxon>Streptophyta</taxon>
        <taxon>Embryophyta</taxon>
        <taxon>Tracheophyta</taxon>
        <taxon>Spermatophyta</taxon>
        <taxon>Magnoliopsida</taxon>
        <taxon>eudicotyledons</taxon>
        <taxon>Gunneridae</taxon>
        <taxon>Pentapetalae</taxon>
        <taxon>asterids</taxon>
        <taxon>lamiids</taxon>
        <taxon>Solanales</taxon>
        <taxon>Convolvulaceae</taxon>
        <taxon>Cuscuteae</taxon>
        <taxon>Cuscuta</taxon>
        <taxon>Cuscuta subgen. Grammica</taxon>
        <taxon>Cuscuta sect. Cleistogrammica</taxon>
    </lineage>
</organism>
<dbReference type="AlphaFoldDB" id="A0A328DAT6"/>